<protein>
    <submittedName>
        <fullName evidence="1">Spore protease YyaC</fullName>
    </submittedName>
</protein>
<evidence type="ECO:0000313" key="2">
    <source>
        <dbReference type="Proteomes" id="UP000823618"/>
    </source>
</evidence>
<keyword evidence="1" id="KW-0378">Hydrolase</keyword>
<dbReference type="InterPro" id="IPR009665">
    <property type="entry name" value="YyaC"/>
</dbReference>
<dbReference type="NCBIfam" id="TIGR02841">
    <property type="entry name" value="spore_YyaC"/>
    <property type="match status" value="1"/>
</dbReference>
<reference evidence="1" key="2">
    <citation type="journal article" date="2021" name="PeerJ">
        <title>Extensive microbial diversity within the chicken gut microbiome revealed by metagenomics and culture.</title>
        <authorList>
            <person name="Gilroy R."/>
            <person name="Ravi A."/>
            <person name="Getino M."/>
            <person name="Pursley I."/>
            <person name="Horton D.L."/>
            <person name="Alikhan N.F."/>
            <person name="Baker D."/>
            <person name="Gharbi K."/>
            <person name="Hall N."/>
            <person name="Watson M."/>
            <person name="Adriaenssens E.M."/>
            <person name="Foster-Nyarko E."/>
            <person name="Jarju S."/>
            <person name="Secka A."/>
            <person name="Antonio M."/>
            <person name="Oren A."/>
            <person name="Chaudhuri R.R."/>
            <person name="La Ragione R."/>
            <person name="Hildebrand F."/>
            <person name="Pallen M.J."/>
        </authorList>
    </citation>
    <scope>NUCLEOTIDE SEQUENCE</scope>
    <source>
        <strain evidence="1">E3-2379</strain>
    </source>
</reference>
<evidence type="ECO:0000313" key="1">
    <source>
        <dbReference type="EMBL" id="MBO8462615.1"/>
    </source>
</evidence>
<dbReference type="SUPFAM" id="SSF53163">
    <property type="entry name" value="HybD-like"/>
    <property type="match status" value="1"/>
</dbReference>
<dbReference type="GO" id="GO:0008233">
    <property type="term" value="F:peptidase activity"/>
    <property type="evidence" value="ECO:0007669"/>
    <property type="project" value="UniProtKB-KW"/>
</dbReference>
<dbReference type="AlphaFoldDB" id="A0A9D9HYS0"/>
<accession>A0A9D9HYS0</accession>
<comment type="caution">
    <text evidence="1">The sequence shown here is derived from an EMBL/GenBank/DDBJ whole genome shotgun (WGS) entry which is preliminary data.</text>
</comment>
<reference evidence="1" key="1">
    <citation type="submission" date="2020-10" db="EMBL/GenBank/DDBJ databases">
        <authorList>
            <person name="Gilroy R."/>
        </authorList>
    </citation>
    <scope>NUCLEOTIDE SEQUENCE</scope>
    <source>
        <strain evidence="1">E3-2379</strain>
    </source>
</reference>
<name>A0A9D9HYS0_9FIRM</name>
<organism evidence="1 2">
    <name type="scientific">Candidatus Scybalomonas excrementavium</name>
    <dbReference type="NCBI Taxonomy" id="2840943"/>
    <lineage>
        <taxon>Bacteria</taxon>
        <taxon>Bacillati</taxon>
        <taxon>Bacillota</taxon>
        <taxon>Clostridia</taxon>
        <taxon>Lachnospirales</taxon>
        <taxon>Lachnospiraceae</taxon>
        <taxon>Lachnospiraceae incertae sedis</taxon>
        <taxon>Candidatus Scybalomonas</taxon>
    </lineage>
</organism>
<dbReference type="GO" id="GO:0006508">
    <property type="term" value="P:proteolysis"/>
    <property type="evidence" value="ECO:0007669"/>
    <property type="project" value="UniProtKB-KW"/>
</dbReference>
<gene>
    <name evidence="1" type="primary">yyaC</name>
    <name evidence="1" type="ORF">IAC13_01640</name>
</gene>
<dbReference type="Proteomes" id="UP000823618">
    <property type="component" value="Unassembled WGS sequence"/>
</dbReference>
<dbReference type="InterPro" id="IPR023430">
    <property type="entry name" value="Pept_HybD-like_dom_sf"/>
</dbReference>
<sequence length="174" mass="19116">MNYYKATETQASFSFGKDLKEYMISLKAISQPTVFICIGTDRSTGDCLGPMIGSYLQGSHVNLPVYGTLQEPVHAMNLTKYITLIKNTYENPFVIAIDACLGTKEHIGYITLEQGSLFPGEGIQKSLPCIGDLAITGIVNHARKSNFFVLQSTRLHLVMQLAMTISEGISFALQ</sequence>
<keyword evidence="1" id="KW-0645">Protease</keyword>
<dbReference type="Pfam" id="PF06866">
    <property type="entry name" value="DUF1256"/>
    <property type="match status" value="1"/>
</dbReference>
<proteinExistence type="predicted"/>
<dbReference type="EMBL" id="JADIML010000049">
    <property type="protein sequence ID" value="MBO8462615.1"/>
    <property type="molecule type" value="Genomic_DNA"/>
</dbReference>